<dbReference type="Pfam" id="PF02826">
    <property type="entry name" value="2-Hacid_dh_C"/>
    <property type="match status" value="1"/>
</dbReference>
<accession>A0A133KJG7</accession>
<dbReference type="FunFam" id="3.40.50.720:FF:000021">
    <property type="entry name" value="D-3-phosphoglycerate dehydrogenase"/>
    <property type="match status" value="1"/>
</dbReference>
<evidence type="ECO:0000256" key="5">
    <source>
        <dbReference type="ARBA" id="ARBA00023002"/>
    </source>
</evidence>
<keyword evidence="5 9" id="KW-0560">Oxidoreductase</keyword>
<dbReference type="PATRIC" id="fig|1398.22.peg.2508"/>
<dbReference type="PROSITE" id="PS51671">
    <property type="entry name" value="ACT"/>
    <property type="match status" value="1"/>
</dbReference>
<reference evidence="12" key="1">
    <citation type="submission" date="2016-01" db="EMBL/GenBank/DDBJ databases">
        <authorList>
            <person name="Mitreva M."/>
            <person name="Pepin K.H."/>
            <person name="Mihindukulasuriya K.A."/>
            <person name="Fulton R."/>
            <person name="Fronick C."/>
            <person name="O'Laughlin M."/>
            <person name="Miner T."/>
            <person name="Herter B."/>
            <person name="Rosa B.A."/>
            <person name="Cordes M."/>
            <person name="Tomlinson C."/>
            <person name="Wollam A."/>
            <person name="Palsikar V.B."/>
            <person name="Mardis E.R."/>
            <person name="Wilson R.K."/>
        </authorList>
    </citation>
    <scope>NUCLEOTIDE SEQUENCE [LARGE SCALE GENOMIC DNA]</scope>
    <source>
        <strain evidence="12">GED7749B</strain>
    </source>
</reference>
<proteinExistence type="inferred from homology"/>
<dbReference type="UniPathway" id="UPA00135">
    <property type="reaction ID" value="UER00196"/>
</dbReference>
<dbReference type="AlphaFoldDB" id="A0A133KJG7"/>
<dbReference type="SUPFAM" id="SSF51735">
    <property type="entry name" value="NAD(P)-binding Rossmann-fold domains"/>
    <property type="match status" value="1"/>
</dbReference>
<dbReference type="GO" id="GO:0006564">
    <property type="term" value="P:L-serine biosynthetic process"/>
    <property type="evidence" value="ECO:0007669"/>
    <property type="project" value="UniProtKB-UniRule"/>
</dbReference>
<dbReference type="InterPro" id="IPR002912">
    <property type="entry name" value="ACT_dom"/>
</dbReference>
<dbReference type="EMBL" id="LRPN01000109">
    <property type="protein sequence ID" value="KWZ79731.1"/>
    <property type="molecule type" value="Genomic_DNA"/>
</dbReference>
<evidence type="ECO:0000256" key="6">
    <source>
        <dbReference type="ARBA" id="ARBA00023027"/>
    </source>
</evidence>
<gene>
    <name evidence="11" type="ORF">HMPREF3213_02507</name>
</gene>
<dbReference type="Gene3D" id="3.30.1330.90">
    <property type="entry name" value="D-3-phosphoglycerate dehydrogenase, domain 3"/>
    <property type="match status" value="1"/>
</dbReference>
<comment type="caution">
    <text evidence="11">The sequence shown here is derived from an EMBL/GenBank/DDBJ whole genome shotgun (WGS) entry which is preliminary data.</text>
</comment>
<organism evidence="11 12">
    <name type="scientific">Heyndrickxia coagulans</name>
    <name type="common">Weizmannia coagulans</name>
    <dbReference type="NCBI Taxonomy" id="1398"/>
    <lineage>
        <taxon>Bacteria</taxon>
        <taxon>Bacillati</taxon>
        <taxon>Bacillota</taxon>
        <taxon>Bacilli</taxon>
        <taxon>Bacillales</taxon>
        <taxon>Bacillaceae</taxon>
        <taxon>Heyndrickxia</taxon>
    </lineage>
</organism>
<dbReference type="GO" id="GO:0004617">
    <property type="term" value="F:phosphoglycerate dehydrogenase activity"/>
    <property type="evidence" value="ECO:0007669"/>
    <property type="project" value="UniProtKB-UniRule"/>
</dbReference>
<dbReference type="Gene3D" id="3.30.70.260">
    <property type="match status" value="1"/>
</dbReference>
<dbReference type="InterPro" id="IPR045626">
    <property type="entry name" value="PGDH_ASB_dom"/>
</dbReference>
<dbReference type="PANTHER" id="PTHR42938">
    <property type="entry name" value="FORMATE DEHYDROGENASE 1"/>
    <property type="match status" value="1"/>
</dbReference>
<dbReference type="InterPro" id="IPR029753">
    <property type="entry name" value="D-isomer_DH_CS"/>
</dbReference>
<comment type="pathway">
    <text evidence="2 9">Amino-acid biosynthesis; L-serine biosynthesis; L-serine from 3-phospho-D-glycerate: step 1/3.</text>
</comment>
<dbReference type="RefSeq" id="WP_026684362.1">
    <property type="nucleotide sequence ID" value="NZ_CP025437.1"/>
</dbReference>
<dbReference type="FunFam" id="3.30.70.260:FF:000008">
    <property type="entry name" value="D-3-phosphoglycerate dehydrogenase, chloroplastic"/>
    <property type="match status" value="1"/>
</dbReference>
<comment type="function">
    <text evidence="1">Catalyzes the reversible oxidation of 3-phospho-D-glycerate to 3-phosphonooxypyruvate, the first step of the phosphorylated L-serine biosynthesis pathway. Also catalyzes the reversible oxidation of 2-hydroxyglutarate to 2-oxoglutarate.</text>
</comment>
<dbReference type="Gene3D" id="3.40.50.720">
    <property type="entry name" value="NAD(P)-binding Rossmann-like Domain"/>
    <property type="match status" value="2"/>
</dbReference>
<evidence type="ECO:0000256" key="3">
    <source>
        <dbReference type="ARBA" id="ARBA00005854"/>
    </source>
</evidence>
<dbReference type="Pfam" id="PF19304">
    <property type="entry name" value="PGDH_inter"/>
    <property type="match status" value="1"/>
</dbReference>
<dbReference type="CDD" id="cd04902">
    <property type="entry name" value="ACT_3PGDH-xct"/>
    <property type="match status" value="1"/>
</dbReference>
<protein>
    <recommendedName>
        <fullName evidence="4 9">D-3-phosphoglycerate dehydrogenase</fullName>
        <ecNumber evidence="9">1.1.1.95</ecNumber>
    </recommendedName>
</protein>
<evidence type="ECO:0000256" key="4">
    <source>
        <dbReference type="ARBA" id="ARBA00021582"/>
    </source>
</evidence>
<dbReference type="SUPFAM" id="SSF55021">
    <property type="entry name" value="ACT-like"/>
    <property type="match status" value="1"/>
</dbReference>
<evidence type="ECO:0000256" key="2">
    <source>
        <dbReference type="ARBA" id="ARBA00005216"/>
    </source>
</evidence>
<dbReference type="EC" id="1.1.1.95" evidence="9"/>
<dbReference type="GeneID" id="93258752"/>
<evidence type="ECO:0000313" key="12">
    <source>
        <dbReference type="Proteomes" id="UP000070376"/>
    </source>
</evidence>
<dbReference type="Pfam" id="PF01842">
    <property type="entry name" value="ACT"/>
    <property type="match status" value="1"/>
</dbReference>
<dbReference type="CDD" id="cd12173">
    <property type="entry name" value="PGDH_4"/>
    <property type="match status" value="1"/>
</dbReference>
<name>A0A133KJG7_HEYCO</name>
<dbReference type="InterPro" id="IPR029752">
    <property type="entry name" value="D-isomer_DH_CS1"/>
</dbReference>
<feature type="domain" description="ACT" evidence="10">
    <location>
        <begin position="455"/>
        <end position="530"/>
    </location>
</feature>
<dbReference type="InterPro" id="IPR036291">
    <property type="entry name" value="NAD(P)-bd_dom_sf"/>
</dbReference>
<comment type="catalytic activity">
    <reaction evidence="8 9">
        <text>(2R)-3-phosphoglycerate + NAD(+) = 3-phosphooxypyruvate + NADH + H(+)</text>
        <dbReference type="Rhea" id="RHEA:12641"/>
        <dbReference type="ChEBI" id="CHEBI:15378"/>
        <dbReference type="ChEBI" id="CHEBI:18110"/>
        <dbReference type="ChEBI" id="CHEBI:57540"/>
        <dbReference type="ChEBI" id="CHEBI:57945"/>
        <dbReference type="ChEBI" id="CHEBI:58272"/>
        <dbReference type="EC" id="1.1.1.95"/>
    </reaction>
</comment>
<dbReference type="InterPro" id="IPR006139">
    <property type="entry name" value="D-isomer_2_OHA_DH_cat_dom"/>
</dbReference>
<dbReference type="InterPro" id="IPR029009">
    <property type="entry name" value="ASB_dom_sf"/>
</dbReference>
<comment type="catalytic activity">
    <reaction evidence="7">
        <text>(R)-2-hydroxyglutarate + NAD(+) = 2-oxoglutarate + NADH + H(+)</text>
        <dbReference type="Rhea" id="RHEA:49612"/>
        <dbReference type="ChEBI" id="CHEBI:15378"/>
        <dbReference type="ChEBI" id="CHEBI:15801"/>
        <dbReference type="ChEBI" id="CHEBI:16810"/>
        <dbReference type="ChEBI" id="CHEBI:57540"/>
        <dbReference type="ChEBI" id="CHEBI:57945"/>
        <dbReference type="EC" id="1.1.1.399"/>
    </reaction>
</comment>
<dbReference type="GO" id="GO:0051287">
    <property type="term" value="F:NAD binding"/>
    <property type="evidence" value="ECO:0007669"/>
    <property type="project" value="UniProtKB-UniRule"/>
</dbReference>
<dbReference type="NCBIfam" id="TIGR01327">
    <property type="entry name" value="PGDH"/>
    <property type="match status" value="1"/>
</dbReference>
<dbReference type="PANTHER" id="PTHR42938:SF47">
    <property type="entry name" value="HYDROXYPYRUVATE REDUCTASE"/>
    <property type="match status" value="1"/>
</dbReference>
<evidence type="ECO:0000259" key="10">
    <source>
        <dbReference type="PROSITE" id="PS51671"/>
    </source>
</evidence>
<dbReference type="SUPFAM" id="SSF143548">
    <property type="entry name" value="Serine metabolism enzymes domain"/>
    <property type="match status" value="1"/>
</dbReference>
<evidence type="ECO:0000256" key="7">
    <source>
        <dbReference type="ARBA" id="ARBA00048126"/>
    </source>
</evidence>
<dbReference type="PROSITE" id="PS00065">
    <property type="entry name" value="D_2_HYDROXYACID_DH_1"/>
    <property type="match status" value="1"/>
</dbReference>
<evidence type="ECO:0000313" key="11">
    <source>
        <dbReference type="EMBL" id="KWZ79731.1"/>
    </source>
</evidence>
<keyword evidence="6 9" id="KW-0520">NAD</keyword>
<dbReference type="SUPFAM" id="SSF52283">
    <property type="entry name" value="Formate/glycerate dehydrogenase catalytic domain-like"/>
    <property type="match status" value="1"/>
</dbReference>
<dbReference type="PROSITE" id="PS00671">
    <property type="entry name" value="D_2_HYDROXYACID_DH_3"/>
    <property type="match status" value="1"/>
</dbReference>
<dbReference type="InterPro" id="IPR045865">
    <property type="entry name" value="ACT-like_dom_sf"/>
</dbReference>
<dbReference type="Proteomes" id="UP000070376">
    <property type="component" value="Unassembled WGS sequence"/>
</dbReference>
<dbReference type="InterPro" id="IPR006140">
    <property type="entry name" value="D-isomer_DH_NAD-bd"/>
</dbReference>
<keyword evidence="9" id="KW-0718">Serine biosynthesis</keyword>
<keyword evidence="9" id="KW-0028">Amino-acid biosynthesis</keyword>
<sequence>MFNILVTDKVSEEGLKKLYAHKDFIVEHQPGIAPEDLKATIGQYDGLIVRNQTKVTKDIIEASGNLRVIARAGVGVDNIDVDAATRKGIIVVNSPGGNTISATEHTLAMMLSLSRNIPQAHKSAAAGKWEREKFKGVELFKKTLGVIGTGKIGTEVAKRAKAFGMAVLGYDPYLTEERAAKLGIKKATLDEIAAQADFITLHTPLMKETRHLINEAFLAKTKKGVRIINCARGGLVDEQALLQALQEGRVAGAALDVFENEPEITPGLLELPNVIVTPHLGASTREAQVRVAADVSDEIIHIFESEEIRNAINMPQTSGENRERMEPFLLLGEQVAQLGIQLLDEAPEKIEITYAGELLDEDTKLLTRTIIKGILARHLGSTVNLVNALHLLKEQGLTYNLQRNASFKGFSNYLELALYKKGKQVNIGASIINGFGGRIVKLNDYRVDLRPEQHLLYIRHLDIPGMIGQVGSILGSNDTNIGTMQVGRKEIGGEAIMVLTLDKTASRQVLDQLKEVIGIKAVQTLELATGYTFQEEPFVEV</sequence>
<dbReference type="Pfam" id="PF00389">
    <property type="entry name" value="2-Hacid_dh"/>
    <property type="match status" value="1"/>
</dbReference>
<comment type="similarity">
    <text evidence="3 9">Belongs to the D-isomer specific 2-hydroxyacid dehydrogenase family.</text>
</comment>
<evidence type="ECO:0000256" key="9">
    <source>
        <dbReference type="RuleBase" id="RU363003"/>
    </source>
</evidence>
<dbReference type="InterPro" id="IPR006236">
    <property type="entry name" value="PGDH"/>
</dbReference>
<evidence type="ECO:0000256" key="1">
    <source>
        <dbReference type="ARBA" id="ARBA00003800"/>
    </source>
</evidence>
<evidence type="ECO:0000256" key="8">
    <source>
        <dbReference type="ARBA" id="ARBA00048731"/>
    </source>
</evidence>